<evidence type="ECO:0000256" key="1">
    <source>
        <dbReference type="SAM" id="MobiDB-lite"/>
    </source>
</evidence>
<dbReference type="Proteomes" id="UP000676325">
    <property type="component" value="Unassembled WGS sequence"/>
</dbReference>
<proteinExistence type="predicted"/>
<gene>
    <name evidence="3" type="ORF">KDK95_14995</name>
</gene>
<evidence type="ECO:0000313" key="3">
    <source>
        <dbReference type="EMBL" id="MBR7827623.1"/>
    </source>
</evidence>
<keyword evidence="2" id="KW-0472">Membrane</keyword>
<keyword evidence="4" id="KW-1185">Reference proteome</keyword>
<organism evidence="3 4">
    <name type="scientific">Actinospica acidithermotolerans</name>
    <dbReference type="NCBI Taxonomy" id="2828514"/>
    <lineage>
        <taxon>Bacteria</taxon>
        <taxon>Bacillati</taxon>
        <taxon>Actinomycetota</taxon>
        <taxon>Actinomycetes</taxon>
        <taxon>Catenulisporales</taxon>
        <taxon>Actinospicaceae</taxon>
        <taxon>Actinospica</taxon>
    </lineage>
</organism>
<keyword evidence="2" id="KW-1133">Transmembrane helix</keyword>
<dbReference type="AlphaFoldDB" id="A0A941IK04"/>
<feature type="region of interest" description="Disordered" evidence="1">
    <location>
        <begin position="183"/>
        <end position="244"/>
    </location>
</feature>
<feature type="compositionally biased region" description="Low complexity" evidence="1">
    <location>
        <begin position="183"/>
        <end position="205"/>
    </location>
</feature>
<feature type="compositionally biased region" description="Pro residues" evidence="1">
    <location>
        <begin position="213"/>
        <end position="224"/>
    </location>
</feature>
<evidence type="ECO:0000256" key="2">
    <source>
        <dbReference type="SAM" id="Phobius"/>
    </source>
</evidence>
<evidence type="ECO:0000313" key="4">
    <source>
        <dbReference type="Proteomes" id="UP000676325"/>
    </source>
</evidence>
<sequence length="344" mass="34187">MTAHRRNSSSISGEVRIVYRADGTATVNGAPVVIRPGQDMRDAAYQAAVALAAASGATGPVVATSIEPDGVAYPVTLYPGRAAPAVAEAGPAGAGAAGALHRVRHAWYRPTLSMGWMAAAACACVLLSVLATVLLHEDGPPIVRLSVDTENDPTRTPAAQSIGHAISTAPGVMSTERIRALAKRGAAAKPSASAAPSASQSTVAAGIGAQPTPGVPLGPQPSPGTIPIGPSQDPGASPSGGTKRVTVTGLTLSMVGGDQSNQNIAYVATVTTSNSEPFTLTYTYSGAGGRAAVTRTVQLSGSTNYVVANLIPSQPYCGGPVTMTVSTSPAAKTGPATATAQPGC</sequence>
<comment type="caution">
    <text evidence="3">The sequence shown here is derived from an EMBL/GenBank/DDBJ whole genome shotgun (WGS) entry which is preliminary data.</text>
</comment>
<feature type="transmembrane region" description="Helical" evidence="2">
    <location>
        <begin position="114"/>
        <end position="135"/>
    </location>
</feature>
<name>A0A941IK04_9ACTN</name>
<keyword evidence="2" id="KW-0812">Transmembrane</keyword>
<reference evidence="3" key="1">
    <citation type="submission" date="2021-04" db="EMBL/GenBank/DDBJ databases">
        <title>Genome based classification of Actinospica acidithermotolerans sp. nov., an actinobacterium isolated from an Indonesian hot spring.</title>
        <authorList>
            <person name="Kusuma A.B."/>
            <person name="Putra K.E."/>
            <person name="Nafisah S."/>
            <person name="Loh J."/>
            <person name="Nouioui I."/>
            <person name="Goodfellow M."/>
        </authorList>
    </citation>
    <scope>NUCLEOTIDE SEQUENCE</scope>
    <source>
        <strain evidence="3">MGRD01-02</strain>
    </source>
</reference>
<accession>A0A941IK04</accession>
<dbReference type="EMBL" id="JAGSOH010000038">
    <property type="protein sequence ID" value="MBR7827623.1"/>
    <property type="molecule type" value="Genomic_DNA"/>
</dbReference>
<dbReference type="RefSeq" id="WP_212518763.1">
    <property type="nucleotide sequence ID" value="NZ_JAGSOH010000038.1"/>
</dbReference>
<protein>
    <submittedName>
        <fullName evidence="3">Uncharacterized protein</fullName>
    </submittedName>
</protein>